<evidence type="ECO:0000313" key="2">
    <source>
        <dbReference type="Proteomes" id="UP000698173"/>
    </source>
</evidence>
<name>A0A921FW89_SPOPS</name>
<dbReference type="Proteomes" id="UP000698173">
    <property type="component" value="Unassembled WGS sequence"/>
</dbReference>
<comment type="caution">
    <text evidence="1">The sequence shown here is derived from an EMBL/GenBank/DDBJ whole genome shotgun (WGS) entry which is preliminary data.</text>
</comment>
<reference evidence="1" key="2">
    <citation type="submission" date="2021-09" db="EMBL/GenBank/DDBJ databases">
        <authorList>
            <person name="Gilroy R."/>
        </authorList>
    </citation>
    <scope>NUCLEOTIDE SEQUENCE</scope>
    <source>
        <strain evidence="1">CHK171-7178</strain>
    </source>
</reference>
<dbReference type="InterPro" id="IPR020516">
    <property type="entry name" value="Uncharacterised_YxcD"/>
</dbReference>
<accession>A0A921FW89</accession>
<evidence type="ECO:0000313" key="1">
    <source>
        <dbReference type="EMBL" id="HJF30735.1"/>
    </source>
</evidence>
<organism evidence="1 2">
    <name type="scientific">Sporosarcina psychrophila</name>
    <name type="common">Bacillus psychrophilus</name>
    <dbReference type="NCBI Taxonomy" id="1476"/>
    <lineage>
        <taxon>Bacteria</taxon>
        <taxon>Bacillati</taxon>
        <taxon>Bacillota</taxon>
        <taxon>Bacilli</taxon>
        <taxon>Bacillales</taxon>
        <taxon>Caryophanaceae</taxon>
        <taxon>Sporosarcina</taxon>
    </lineage>
</organism>
<gene>
    <name evidence="1" type="ORF">K8V56_03010</name>
</gene>
<dbReference type="EMBL" id="DYWT01000050">
    <property type="protein sequence ID" value="HJF30735.1"/>
    <property type="molecule type" value="Genomic_DNA"/>
</dbReference>
<sequence>MEELTISEQDIINAICVYHSRKKYVTPEDVQVELMYDDNDGFSAEAFVNGQQQILITYDIIAALRLWLKEFLNRDPFAAGIKLLLDDKEGIIAAVH</sequence>
<reference evidence="1" key="1">
    <citation type="journal article" date="2021" name="PeerJ">
        <title>Extensive microbial diversity within the chicken gut microbiome revealed by metagenomics and culture.</title>
        <authorList>
            <person name="Gilroy R."/>
            <person name="Ravi A."/>
            <person name="Getino M."/>
            <person name="Pursley I."/>
            <person name="Horton D.L."/>
            <person name="Alikhan N.F."/>
            <person name="Baker D."/>
            <person name="Gharbi K."/>
            <person name="Hall N."/>
            <person name="Watson M."/>
            <person name="Adriaenssens E.M."/>
            <person name="Foster-Nyarko E."/>
            <person name="Jarju S."/>
            <person name="Secka A."/>
            <person name="Antonio M."/>
            <person name="Oren A."/>
            <person name="Chaudhuri R.R."/>
            <person name="La Ragione R."/>
            <person name="Hildebrand F."/>
            <person name="Pallen M.J."/>
        </authorList>
    </citation>
    <scope>NUCLEOTIDE SEQUENCE</scope>
    <source>
        <strain evidence="1">CHK171-7178</strain>
    </source>
</reference>
<dbReference type="Pfam" id="PF10850">
    <property type="entry name" value="DUF2653"/>
    <property type="match status" value="1"/>
</dbReference>
<proteinExistence type="predicted"/>
<dbReference type="AlphaFoldDB" id="A0A921FW89"/>
<protein>
    <submittedName>
        <fullName evidence="1">YxcD family protein</fullName>
    </submittedName>
</protein>